<feature type="transmembrane region" description="Helical" evidence="5">
    <location>
        <begin position="284"/>
        <end position="304"/>
    </location>
</feature>
<dbReference type="InterPro" id="IPR005178">
    <property type="entry name" value="Ostalpha/TMEM184C"/>
</dbReference>
<reference evidence="6 7" key="2">
    <citation type="journal article" date="2013" name="PLoS Genet.">
        <title>Comparative genome structure, secondary metabolite, and effector coding capacity across Cochliobolus pathogens.</title>
        <authorList>
            <person name="Condon B.J."/>
            <person name="Leng Y."/>
            <person name="Wu D."/>
            <person name="Bushley K.E."/>
            <person name="Ohm R.A."/>
            <person name="Otillar R."/>
            <person name="Martin J."/>
            <person name="Schackwitz W."/>
            <person name="Grimwood J."/>
            <person name="MohdZainudin N."/>
            <person name="Xue C."/>
            <person name="Wang R."/>
            <person name="Manning V.A."/>
            <person name="Dhillon B."/>
            <person name="Tu Z.J."/>
            <person name="Steffenson B.J."/>
            <person name="Salamov A."/>
            <person name="Sun H."/>
            <person name="Lowry S."/>
            <person name="LaButti K."/>
            <person name="Han J."/>
            <person name="Copeland A."/>
            <person name="Lindquist E."/>
            <person name="Barry K."/>
            <person name="Schmutz J."/>
            <person name="Baker S.E."/>
            <person name="Ciuffetti L.M."/>
            <person name="Grigoriev I.V."/>
            <person name="Zhong S."/>
            <person name="Turgeon B.G."/>
        </authorList>
    </citation>
    <scope>NUCLEOTIDE SEQUENCE [LARGE SCALE GENOMIC DNA]</scope>
    <source>
        <strain evidence="7">28A</strain>
    </source>
</reference>
<sequence length="376" mass="41405">MTTSQLLAAASLFKRRLNDNDDKHVCPVENTEGPPIVPFVSDLTFHQFATILAGASAIVSTVIVLGLVVMHAINYSNPVQQRQVIRIVSLIPWVAIFSFLIVWQESVGEYLDPSLDLGCSIALSSFLLFMCDLILSHGHGFDSLFGEGAKSQSEKKGKKSPMSLRRMWYSVLQFIPTSVVVWIATAASLAAGTYCKQSNSIHFAHIWLAIIAAYSTALAIIGSLVFYKRNKELLQKHKIILKLFTFKGVLGLNFLQSFIISILAGKGVLKPTKYMTFHDVNTGLTSLLLACEMPIFAVLLVFAFSPAPYRNQGPPAASPLNAIVDAVNISDLLSAFVYGPMRLVREQQRQILRQNSMRVQMGTSASQEDLNAHSRV</sequence>
<feature type="transmembrane region" description="Helical" evidence="5">
    <location>
        <begin position="84"/>
        <end position="103"/>
    </location>
</feature>
<feature type="transmembrane region" description="Helical" evidence="5">
    <location>
        <begin position="206"/>
        <end position="227"/>
    </location>
</feature>
<evidence type="ECO:0000256" key="4">
    <source>
        <dbReference type="ARBA" id="ARBA00023136"/>
    </source>
</evidence>
<evidence type="ECO:0000256" key="2">
    <source>
        <dbReference type="ARBA" id="ARBA00022692"/>
    </source>
</evidence>
<dbReference type="GO" id="GO:0016020">
    <property type="term" value="C:membrane"/>
    <property type="evidence" value="ECO:0007669"/>
    <property type="project" value="UniProtKB-SubCell"/>
</dbReference>
<dbReference type="AlphaFoldDB" id="R0K4K1"/>
<reference evidence="6 7" key="1">
    <citation type="journal article" date="2012" name="PLoS Pathog.">
        <title>Diverse lifestyles and strategies of plant pathogenesis encoded in the genomes of eighteen Dothideomycetes fungi.</title>
        <authorList>
            <person name="Ohm R.A."/>
            <person name="Feau N."/>
            <person name="Henrissat B."/>
            <person name="Schoch C.L."/>
            <person name="Horwitz B.A."/>
            <person name="Barry K.W."/>
            <person name="Condon B.J."/>
            <person name="Copeland A.C."/>
            <person name="Dhillon B."/>
            <person name="Glaser F."/>
            <person name="Hesse C.N."/>
            <person name="Kosti I."/>
            <person name="LaButti K."/>
            <person name="Lindquist E.A."/>
            <person name="Lucas S."/>
            <person name="Salamov A.A."/>
            <person name="Bradshaw R.E."/>
            <person name="Ciuffetti L."/>
            <person name="Hamelin R.C."/>
            <person name="Kema G.H.J."/>
            <person name="Lawrence C."/>
            <person name="Scott J.A."/>
            <person name="Spatafora J.W."/>
            <person name="Turgeon B.G."/>
            <person name="de Wit P.J.G.M."/>
            <person name="Zhong S."/>
            <person name="Goodwin S.B."/>
            <person name="Grigoriev I.V."/>
        </authorList>
    </citation>
    <scope>NUCLEOTIDE SEQUENCE [LARGE SCALE GENOMIC DNA]</scope>
    <source>
        <strain evidence="7">28A</strain>
    </source>
</reference>
<dbReference type="SMART" id="SM01417">
    <property type="entry name" value="Solute_trans_a"/>
    <property type="match status" value="1"/>
</dbReference>
<dbReference type="Pfam" id="PF03619">
    <property type="entry name" value="Solute_trans_a"/>
    <property type="match status" value="1"/>
</dbReference>
<organism evidence="6 7">
    <name type="scientific">Exserohilum turcicum (strain 28A)</name>
    <name type="common">Northern leaf blight fungus</name>
    <name type="synonym">Setosphaeria turcica</name>
    <dbReference type="NCBI Taxonomy" id="671987"/>
    <lineage>
        <taxon>Eukaryota</taxon>
        <taxon>Fungi</taxon>
        <taxon>Dikarya</taxon>
        <taxon>Ascomycota</taxon>
        <taxon>Pezizomycotina</taxon>
        <taxon>Dothideomycetes</taxon>
        <taxon>Pleosporomycetidae</taxon>
        <taxon>Pleosporales</taxon>
        <taxon>Pleosporineae</taxon>
        <taxon>Pleosporaceae</taxon>
        <taxon>Exserohilum</taxon>
    </lineage>
</organism>
<gene>
    <name evidence="6" type="ORF">SETTUDRAFT_150144</name>
</gene>
<keyword evidence="4 5" id="KW-0472">Membrane</keyword>
<evidence type="ECO:0000256" key="5">
    <source>
        <dbReference type="SAM" id="Phobius"/>
    </source>
</evidence>
<evidence type="ECO:0000313" key="7">
    <source>
        <dbReference type="Proteomes" id="UP000016935"/>
    </source>
</evidence>
<accession>R0K4K1</accession>
<keyword evidence="7" id="KW-1185">Reference proteome</keyword>
<dbReference type="OrthoDB" id="5348404at2759"/>
<dbReference type="Proteomes" id="UP000016935">
    <property type="component" value="Unassembled WGS sequence"/>
</dbReference>
<dbReference type="RefSeq" id="XP_008024494.1">
    <property type="nucleotide sequence ID" value="XM_008026303.1"/>
</dbReference>
<keyword evidence="2 5" id="KW-0812">Transmembrane</keyword>
<dbReference type="PANTHER" id="PTHR23423">
    <property type="entry name" value="ORGANIC SOLUTE TRANSPORTER-RELATED"/>
    <property type="match status" value="1"/>
</dbReference>
<feature type="transmembrane region" description="Helical" evidence="5">
    <location>
        <begin position="168"/>
        <end position="194"/>
    </location>
</feature>
<name>R0K4K1_EXST2</name>
<feature type="transmembrane region" description="Helical" evidence="5">
    <location>
        <begin position="239"/>
        <end position="264"/>
    </location>
</feature>
<dbReference type="GeneID" id="19397055"/>
<proteinExistence type="predicted"/>
<dbReference type="eggNOG" id="KOG2641">
    <property type="taxonomic scope" value="Eukaryota"/>
</dbReference>
<evidence type="ECO:0000313" key="6">
    <source>
        <dbReference type="EMBL" id="EOA87998.1"/>
    </source>
</evidence>
<comment type="subcellular location">
    <subcellularLocation>
        <location evidence="1">Membrane</location>
        <topology evidence="1">Multi-pass membrane protein</topology>
    </subcellularLocation>
</comment>
<evidence type="ECO:0000256" key="3">
    <source>
        <dbReference type="ARBA" id="ARBA00022989"/>
    </source>
</evidence>
<feature type="transmembrane region" description="Helical" evidence="5">
    <location>
        <begin position="48"/>
        <end position="72"/>
    </location>
</feature>
<dbReference type="EMBL" id="KB908559">
    <property type="protein sequence ID" value="EOA87998.1"/>
    <property type="molecule type" value="Genomic_DNA"/>
</dbReference>
<evidence type="ECO:0000256" key="1">
    <source>
        <dbReference type="ARBA" id="ARBA00004141"/>
    </source>
</evidence>
<dbReference type="STRING" id="671987.R0K4K1"/>
<protein>
    <submittedName>
        <fullName evidence="6">Uncharacterized protein</fullName>
    </submittedName>
</protein>
<dbReference type="HOGENOM" id="CLU_012923_5_0_1"/>
<keyword evidence="3 5" id="KW-1133">Transmembrane helix</keyword>
<feature type="transmembrane region" description="Helical" evidence="5">
    <location>
        <begin position="115"/>
        <end position="135"/>
    </location>
</feature>